<dbReference type="Pfam" id="PF13550">
    <property type="entry name" value="Phage-tail_3"/>
    <property type="match status" value="1"/>
</dbReference>
<proteinExistence type="predicted"/>
<dbReference type="InterPro" id="IPR053171">
    <property type="entry name" value="Viral_Tip_Attach_Protein"/>
</dbReference>
<gene>
    <name evidence="5" type="ORF">HMPREF9021_02522</name>
</gene>
<dbReference type="PANTHER" id="PTHR36251:SF2">
    <property type="entry name" value="GIFSY-2 PROPHAGE HOST SPECIFICITY PROTEIN J, PHAGE LAMBDA"/>
    <property type="match status" value="1"/>
</dbReference>
<dbReference type="Proteomes" id="UP000017813">
    <property type="component" value="Unassembled WGS sequence"/>
</dbReference>
<evidence type="ECO:0008006" key="7">
    <source>
        <dbReference type="Google" id="ProtNLM"/>
    </source>
</evidence>
<dbReference type="InterPro" id="IPR008979">
    <property type="entry name" value="Galactose-bd-like_sf"/>
</dbReference>
<dbReference type="InterPro" id="IPR003305">
    <property type="entry name" value="CenC_carb-bd"/>
</dbReference>
<evidence type="ECO:0000313" key="6">
    <source>
        <dbReference type="Proteomes" id="UP000017813"/>
    </source>
</evidence>
<dbReference type="EMBL" id="ADCY02000013">
    <property type="protein sequence ID" value="EJZ50247.1"/>
    <property type="molecule type" value="Genomic_DNA"/>
</dbReference>
<keyword evidence="1" id="KW-0378">Hydrolase</keyword>
<feature type="domain" description="Tip attachment protein J" evidence="3">
    <location>
        <begin position="338"/>
        <end position="501"/>
    </location>
</feature>
<evidence type="ECO:0000313" key="5">
    <source>
        <dbReference type="EMBL" id="EJZ50247.1"/>
    </source>
</evidence>
<dbReference type="OrthoDB" id="109844at2"/>
<reference evidence="5 6" key="1">
    <citation type="submission" date="2010-03" db="EMBL/GenBank/DDBJ databases">
        <authorList>
            <consortium name="The Broad Institute Genome Sequencing Platform"/>
            <person name="Ward D."/>
            <person name="Earl A."/>
            <person name="Feldgarden M."/>
            <person name="Gevers D."/>
            <person name="Young S."/>
            <person name="Zeng Q."/>
            <person name="Koehrsen M."/>
            <person name="Alvarado L."/>
            <person name="Berlin A.M."/>
            <person name="Borenstein D."/>
            <person name="Chapman S.B."/>
            <person name="Chen Z."/>
            <person name="Engels R."/>
            <person name="Freedman E."/>
            <person name="Gellesch M."/>
            <person name="Goldberg J."/>
            <person name="Griggs A."/>
            <person name="Gujja S."/>
            <person name="Heilman E.R."/>
            <person name="Heiman D.I."/>
            <person name="Hepburn T.A."/>
            <person name="Howarth C."/>
            <person name="Jen D."/>
            <person name="Larson L."/>
            <person name="Mehta T."/>
            <person name="Park D."/>
            <person name="Pearson M."/>
            <person name="Richards J."/>
            <person name="Roberts A."/>
            <person name="Saif S."/>
            <person name="Shea T.D."/>
            <person name="Shenoy N."/>
            <person name="Sisk P."/>
            <person name="Stolte C."/>
            <person name="Sykes S.N."/>
            <person name="Walk T."/>
            <person name="White J."/>
            <person name="Yandava C."/>
            <person name="Izard J."/>
            <person name="Baranova O.V."/>
            <person name="Blanton J.M."/>
            <person name="Tanner A.C."/>
            <person name="Dewhirst F."/>
            <person name="Haas B."/>
            <person name="Nusbaum C."/>
            <person name="Birren B."/>
        </authorList>
    </citation>
    <scope>NUCLEOTIDE SEQUENCE [LARGE SCALE GENOMIC DNA]</scope>
    <source>
        <strain evidence="5 6">ATCC 29453</strain>
    </source>
</reference>
<reference evidence="5 6" key="2">
    <citation type="submission" date="2011-10" db="EMBL/GenBank/DDBJ databases">
        <title>The Genome Sequence of Simonsiella muelleri ATCC 29453.</title>
        <authorList>
            <consortium name="The Broad Institute Genome Sequencing Platform"/>
            <consortium name="The Broad Institute Genome Sequencing Center for Infectious Disease"/>
            <person name="Earl A."/>
            <person name="Ward D."/>
            <person name="Feldgarden M."/>
            <person name="Gevers D."/>
            <person name="Izard J."/>
            <person name="Baranova O.V."/>
            <person name="Blanton J.M."/>
            <person name="Tanner A.C."/>
            <person name="Dewhirst F."/>
            <person name="Young S.K."/>
            <person name="Zeng Q."/>
            <person name="Gargeya S."/>
            <person name="Fitzgerald M."/>
            <person name="Haas B."/>
            <person name="Abouelleil A."/>
            <person name="Alvarado L."/>
            <person name="Arachchi H.M."/>
            <person name="Berlin A."/>
            <person name="Brown A."/>
            <person name="Chapman S.B."/>
            <person name="Chen Z."/>
            <person name="Dunbar C."/>
            <person name="Freedman E."/>
            <person name="Gearin G."/>
            <person name="Goldberg J."/>
            <person name="Griggs A."/>
            <person name="Gujja S."/>
            <person name="Heiman D."/>
            <person name="Howarth C."/>
            <person name="Larson L."/>
            <person name="Lui A."/>
            <person name="MacDonald P.J.P."/>
            <person name="Montmayeur A."/>
            <person name="Murphy C."/>
            <person name="Neiman D."/>
            <person name="Pearson M."/>
            <person name="Priest M."/>
            <person name="Roberts A."/>
            <person name="Saif S."/>
            <person name="Shea T."/>
            <person name="Shenoy N."/>
            <person name="Sisk P."/>
            <person name="Stolte C."/>
            <person name="Sykes S."/>
            <person name="Wortman J."/>
            <person name="Nusbaum C."/>
            <person name="Birren B."/>
        </authorList>
    </citation>
    <scope>NUCLEOTIDE SEQUENCE [LARGE SCALE GENOMIC DNA]</scope>
    <source>
        <strain evidence="5 6">ATCC 29453</strain>
    </source>
</reference>
<dbReference type="InterPro" id="IPR055385">
    <property type="entry name" value="GpJ_HDII-ins2"/>
</dbReference>
<dbReference type="InterPro" id="IPR032876">
    <property type="entry name" value="J_dom"/>
</dbReference>
<dbReference type="STRING" id="641147.HMPREF9021_02522"/>
<dbReference type="SUPFAM" id="SSF49785">
    <property type="entry name" value="Galactose-binding domain-like"/>
    <property type="match status" value="1"/>
</dbReference>
<dbReference type="Gene3D" id="2.60.40.10">
    <property type="entry name" value="Immunoglobulins"/>
    <property type="match status" value="1"/>
</dbReference>
<dbReference type="InterPro" id="IPR013783">
    <property type="entry name" value="Ig-like_fold"/>
</dbReference>
<feature type="domain" description="CBM-cenC" evidence="2">
    <location>
        <begin position="1019"/>
        <end position="1134"/>
    </location>
</feature>
<evidence type="ECO:0000259" key="4">
    <source>
        <dbReference type="Pfam" id="PF24801"/>
    </source>
</evidence>
<dbReference type="eggNOG" id="COG4733">
    <property type="taxonomic scope" value="Bacteria"/>
</dbReference>
<dbReference type="RefSeq" id="WP_002641530.1">
    <property type="nucleotide sequence ID" value="NZ_JH815301.1"/>
</dbReference>
<dbReference type="HOGENOM" id="CLU_000143_3_4_4"/>
<name>U6Q1K1_9NEIS</name>
<protein>
    <recommendedName>
        <fullName evidence="7">Tip attachment protein J domain-containing protein</fullName>
    </recommendedName>
</protein>
<evidence type="ECO:0000259" key="3">
    <source>
        <dbReference type="Pfam" id="PF13550"/>
    </source>
</evidence>
<keyword evidence="6" id="KW-1185">Reference proteome</keyword>
<sequence>MGSQKGGGARTPYEAPNTLNSAQNLRIIDAISEGEISGFAYGNDAPFKSIYFDDTPVQNADGSFNFHGVMGYFQVGTPDQSYIPNFDVSERTVSVSANVKKNTPIIRAISDNTINRLRVTVGVERNAQVKDNGDTVPANTELVIELVNNSGVQTSRPVLFNEKGSGAFYHDVVFDSLPAVPFNIHVRRLTADSTSDKVANNTFFASYVEMIDAKLSYPNTALSALKIDSDQFGNNVPRRNYLLRGKLLQVPSNYDPETRTYAGSLWDGSFKTAWTNNPAWVFYDLLTNERYSTLARRLTAGDIDKWALYQIAKYCDELVPDGFGGQEPRFVCNAYITDQRQAGELLNDFASVFCGLAVWNGNQISVMQDKHTDPVAVYSNANVVDGEFSYAGASLKAIHTAVHVRYADKHDGYRSKVEYIADDEAVARYGLNIKSVTAFGCDSRGQAVRFGAWILQTELRQQNTVSFSVGREGLKHLPYDVIRIADNDYVGAQLGGRVVAVLGDTITLDRDVSQAVGALLYYVDVISGSLKNIKIIAQPKNNQVRVETAISIKAGDTWGLTSKVKSRLYRAVSIKENADDGTYTITALLHDPAKYGVVDESAIFDDAVNTLHSATPELNNATLSSKDGGVVLLWDNLTADGAVLNYDIKIFRNNILYRHIPDAQTAEIRLENLPNGNYKAEIRGRNARGVLSKPLIKAWQVNYEITGLRTRAKTLAVELTWTLPEILTTTSHTEIWYANTNSFQAAKKLVKLPAPQNSYTLMGVGVLDTFYFWARLVDENGNSGAFTEAVMGKSDPDPAPIVANIHGAITETELSKSLINQFNQNDEAAKNAAIAVADTKMLAEVQARLAADRAEAQARANAIAAETTARTSAINQAAAAQTAALKLESSKLAGQIQVAATTAQTNLQTKAAELTANATVLGNRISAMENVNNQQVQQLNTLTAAQRDTIAALETEKRARADGDAAESAKRETLAAKVAQNTADISREATASAERDRAQTAAREVLTARLDNVRVGGRNYLKNSNFANELQHWVNWGVAERTLISGSLKLAANDTAPFRGIAQTVYDLEQNTQYILSFTARSAVGGFVNLGIHFRNDTTILSQNWQNIAIGSEMVRYSAIFTTPNVAEFNQIYLMMGGVQKTPYEIYLNKIKLERGNTPTDWTLAPEDLAAETAAVAAELSEHKTAQVTKDAAQTQQIQAATARLGTAESGLQSLQATVANEKSATATQLGSLKSAIDGTKADLSAYQKTQATKDAAQTVELTSAKSQIGDNKAAIAAIRSTKADKTEVVSMARTGLQSEWRSDVNAAKTAAATDAQTKADAAKQAAITAAETAATAKANAAKAAA</sequence>
<dbReference type="Gene3D" id="2.60.120.260">
    <property type="entry name" value="Galactose-binding domain-like"/>
    <property type="match status" value="1"/>
</dbReference>
<dbReference type="GO" id="GO:0016798">
    <property type="term" value="F:hydrolase activity, acting on glycosyl bonds"/>
    <property type="evidence" value="ECO:0007669"/>
    <property type="project" value="InterPro"/>
</dbReference>
<dbReference type="Pfam" id="PF02018">
    <property type="entry name" value="CBM_4_9"/>
    <property type="match status" value="1"/>
</dbReference>
<feature type="domain" description="Tip attachment protein J HDII-ins2" evidence="4">
    <location>
        <begin position="90"/>
        <end position="213"/>
    </location>
</feature>
<feature type="non-terminal residue" evidence="5">
    <location>
        <position position="1346"/>
    </location>
</feature>
<comment type="caution">
    <text evidence="5">The sequence shown here is derived from an EMBL/GenBank/DDBJ whole genome shotgun (WGS) entry which is preliminary data.</text>
</comment>
<evidence type="ECO:0000256" key="1">
    <source>
        <dbReference type="ARBA" id="ARBA00022801"/>
    </source>
</evidence>
<organism evidence="5 6">
    <name type="scientific">Simonsiella muelleri ATCC 29453</name>
    <dbReference type="NCBI Taxonomy" id="641147"/>
    <lineage>
        <taxon>Bacteria</taxon>
        <taxon>Pseudomonadati</taxon>
        <taxon>Pseudomonadota</taxon>
        <taxon>Betaproteobacteria</taxon>
        <taxon>Neisseriales</taxon>
        <taxon>Neisseriaceae</taxon>
        <taxon>Simonsiella</taxon>
    </lineage>
</organism>
<accession>U6Q1K1</accession>
<dbReference type="PANTHER" id="PTHR36251">
    <property type="entry name" value="FELS-1 PROPHAGE HOST SPECIFICITY PROTEIN-RELATED"/>
    <property type="match status" value="1"/>
</dbReference>
<dbReference type="Pfam" id="PF24801">
    <property type="entry name" value="FNIII-A_GpJ"/>
    <property type="match status" value="1"/>
</dbReference>
<evidence type="ECO:0000259" key="2">
    <source>
        <dbReference type="Pfam" id="PF02018"/>
    </source>
</evidence>